<protein>
    <submittedName>
        <fullName evidence="1">Uncharacterized protein</fullName>
    </submittedName>
</protein>
<dbReference type="AlphaFoldDB" id="A0A6C0C8J9"/>
<dbReference type="Gene3D" id="3.80.10.10">
    <property type="entry name" value="Ribonuclease Inhibitor"/>
    <property type="match status" value="2"/>
</dbReference>
<proteinExistence type="predicted"/>
<dbReference type="SUPFAM" id="SSF52047">
    <property type="entry name" value="RNI-like"/>
    <property type="match status" value="1"/>
</dbReference>
<accession>A0A6C0C8J9</accession>
<evidence type="ECO:0000313" key="1">
    <source>
        <dbReference type="EMBL" id="QHT00687.1"/>
    </source>
</evidence>
<dbReference type="EMBL" id="MN739357">
    <property type="protein sequence ID" value="QHT00687.1"/>
    <property type="molecule type" value="Genomic_DNA"/>
</dbReference>
<sequence>MIYDISMLTNLTRLEIAGCKYVTDASIRHLTKMTRILISNVRQITCNSLRHLPNLTRLTALHFEYNFDFSKLTNLRTLKIIYNTDTASSIRYLTNLTSLSLFSVLNITEDHIRPLTNLRKLNIKYCNKHQRR</sequence>
<reference evidence="1" key="1">
    <citation type="journal article" date="2020" name="Nature">
        <title>Giant virus diversity and host interactions through global metagenomics.</title>
        <authorList>
            <person name="Schulz F."/>
            <person name="Roux S."/>
            <person name="Paez-Espino D."/>
            <person name="Jungbluth S."/>
            <person name="Walsh D.A."/>
            <person name="Denef V.J."/>
            <person name="McMahon K.D."/>
            <person name="Konstantinidis K.T."/>
            <person name="Eloe-Fadrosh E.A."/>
            <person name="Kyrpides N.C."/>
            <person name="Woyke T."/>
        </authorList>
    </citation>
    <scope>NUCLEOTIDE SEQUENCE</scope>
    <source>
        <strain evidence="1">GVMAG-M-3300020192-26</strain>
    </source>
</reference>
<name>A0A6C0C8J9_9ZZZZ</name>
<dbReference type="InterPro" id="IPR032675">
    <property type="entry name" value="LRR_dom_sf"/>
</dbReference>
<organism evidence="1">
    <name type="scientific">viral metagenome</name>
    <dbReference type="NCBI Taxonomy" id="1070528"/>
    <lineage>
        <taxon>unclassified sequences</taxon>
        <taxon>metagenomes</taxon>
        <taxon>organismal metagenomes</taxon>
    </lineage>
</organism>